<dbReference type="GO" id="GO:0046982">
    <property type="term" value="F:protein heterodimerization activity"/>
    <property type="evidence" value="ECO:0007669"/>
    <property type="project" value="InterPro"/>
</dbReference>
<dbReference type="InterPro" id="IPR050568">
    <property type="entry name" value="Transcr_DNA_Rep_Reg"/>
</dbReference>
<dbReference type="Pfam" id="PF00808">
    <property type="entry name" value="CBFD_NFYB_HMF"/>
    <property type="match status" value="1"/>
</dbReference>
<evidence type="ECO:0000313" key="5">
    <source>
        <dbReference type="EMBL" id="KAI0304405.1"/>
    </source>
</evidence>
<keyword evidence="2" id="KW-0539">Nucleus</keyword>
<feature type="region of interest" description="Disordered" evidence="3">
    <location>
        <begin position="90"/>
        <end position="114"/>
    </location>
</feature>
<dbReference type="InterPro" id="IPR009072">
    <property type="entry name" value="Histone-fold"/>
</dbReference>
<dbReference type="GO" id="GO:0008623">
    <property type="term" value="C:CHRAC"/>
    <property type="evidence" value="ECO:0007669"/>
    <property type="project" value="TreeGrafter"/>
</dbReference>
<evidence type="ECO:0000259" key="4">
    <source>
        <dbReference type="Pfam" id="PF00808"/>
    </source>
</evidence>
<gene>
    <name evidence="5" type="ORF">B0F90DRAFT_1705454</name>
</gene>
<protein>
    <recommendedName>
        <fullName evidence="4">Transcription factor CBF/NF-Y/archaeal histone domain-containing protein</fullName>
    </recommendedName>
</protein>
<dbReference type="AlphaFoldDB" id="A0AAD4M7L9"/>
<evidence type="ECO:0000313" key="6">
    <source>
        <dbReference type="Proteomes" id="UP001203297"/>
    </source>
</evidence>
<comment type="caution">
    <text evidence="5">The sequence shown here is derived from an EMBL/GenBank/DDBJ whole genome shotgun (WGS) entry which is preliminary data.</text>
</comment>
<comment type="subcellular location">
    <subcellularLocation>
        <location evidence="1">Nucleus</location>
    </subcellularLocation>
</comment>
<dbReference type="EMBL" id="WTXG01000007">
    <property type="protein sequence ID" value="KAI0304405.1"/>
    <property type="molecule type" value="Genomic_DNA"/>
</dbReference>
<evidence type="ECO:0000256" key="1">
    <source>
        <dbReference type="ARBA" id="ARBA00004123"/>
    </source>
</evidence>
<name>A0AAD4M7L9_9AGAM</name>
<feature type="domain" description="Transcription factor CBF/NF-Y/archaeal histone" evidence="4">
    <location>
        <begin position="27"/>
        <end position="70"/>
    </location>
</feature>
<dbReference type="Gene3D" id="1.10.20.10">
    <property type="entry name" value="Histone, subunit A"/>
    <property type="match status" value="1"/>
</dbReference>
<dbReference type="GO" id="GO:0006261">
    <property type="term" value="P:DNA-templated DNA replication"/>
    <property type="evidence" value="ECO:0007669"/>
    <property type="project" value="TreeGrafter"/>
</dbReference>
<dbReference type="Proteomes" id="UP001203297">
    <property type="component" value="Unassembled WGS sequence"/>
</dbReference>
<dbReference type="PANTHER" id="PTHR10252">
    <property type="entry name" value="HISTONE-LIKE TRANSCRIPTION FACTOR CCAAT-RELATED"/>
    <property type="match status" value="1"/>
</dbReference>
<sequence length="146" mass="16384">MEARALERLLGNLGNRCCPFHAYELPTVAKEAIFLISLATEEFIKRLSEASHHIALREKRVTVQQRDVASVSRRADEFLFLEEIISWPDASDAPGRRKLQGPAKSTTTSTGGKRPISEFMRVDVVMNEDGTMQQGANEEESESDMM</sequence>
<evidence type="ECO:0000256" key="2">
    <source>
        <dbReference type="ARBA" id="ARBA00023242"/>
    </source>
</evidence>
<evidence type="ECO:0000256" key="3">
    <source>
        <dbReference type="SAM" id="MobiDB-lite"/>
    </source>
</evidence>
<dbReference type="InterPro" id="IPR003958">
    <property type="entry name" value="CBFA_NFYB_domain"/>
</dbReference>
<reference evidence="5" key="1">
    <citation type="journal article" date="2022" name="New Phytol.">
        <title>Evolutionary transition to the ectomycorrhizal habit in the genomes of a hyperdiverse lineage of mushroom-forming fungi.</title>
        <authorList>
            <person name="Looney B."/>
            <person name="Miyauchi S."/>
            <person name="Morin E."/>
            <person name="Drula E."/>
            <person name="Courty P.E."/>
            <person name="Kohler A."/>
            <person name="Kuo A."/>
            <person name="LaButti K."/>
            <person name="Pangilinan J."/>
            <person name="Lipzen A."/>
            <person name="Riley R."/>
            <person name="Andreopoulos W."/>
            <person name="He G."/>
            <person name="Johnson J."/>
            <person name="Nolan M."/>
            <person name="Tritt A."/>
            <person name="Barry K.W."/>
            <person name="Grigoriev I.V."/>
            <person name="Nagy L.G."/>
            <person name="Hibbett D."/>
            <person name="Henrissat B."/>
            <person name="Matheny P.B."/>
            <person name="Labbe J."/>
            <person name="Martin F.M."/>
        </authorList>
    </citation>
    <scope>NUCLEOTIDE SEQUENCE</scope>
    <source>
        <strain evidence="5">BPL690</strain>
    </source>
</reference>
<keyword evidence="6" id="KW-1185">Reference proteome</keyword>
<proteinExistence type="predicted"/>
<organism evidence="5 6">
    <name type="scientific">Multifurca ochricompacta</name>
    <dbReference type="NCBI Taxonomy" id="376703"/>
    <lineage>
        <taxon>Eukaryota</taxon>
        <taxon>Fungi</taxon>
        <taxon>Dikarya</taxon>
        <taxon>Basidiomycota</taxon>
        <taxon>Agaricomycotina</taxon>
        <taxon>Agaricomycetes</taxon>
        <taxon>Russulales</taxon>
        <taxon>Russulaceae</taxon>
        <taxon>Multifurca</taxon>
    </lineage>
</organism>
<accession>A0AAD4M7L9</accession>
<dbReference type="SUPFAM" id="SSF47113">
    <property type="entry name" value="Histone-fold"/>
    <property type="match status" value="1"/>
</dbReference>
<dbReference type="PANTHER" id="PTHR10252:SF54">
    <property type="entry name" value="CHROMATIN ACCESSIBILITY COMPLEX PROTEIN 1"/>
    <property type="match status" value="1"/>
</dbReference>